<organism evidence="11 12">
    <name type="scientific">Nitrogeniibacter mangrovi</name>
    <dbReference type="NCBI Taxonomy" id="2016596"/>
    <lineage>
        <taxon>Bacteria</taxon>
        <taxon>Pseudomonadati</taxon>
        <taxon>Pseudomonadota</taxon>
        <taxon>Betaproteobacteria</taxon>
        <taxon>Rhodocyclales</taxon>
        <taxon>Zoogloeaceae</taxon>
        <taxon>Nitrogeniibacter</taxon>
    </lineage>
</organism>
<keyword evidence="4 6" id="KW-0697">Rotamase</keyword>
<feature type="compositionally biased region" description="Basic and acidic residues" evidence="8">
    <location>
        <begin position="85"/>
        <end position="102"/>
    </location>
</feature>
<dbReference type="KEGG" id="azq:G3580_02495"/>
<evidence type="ECO:0000256" key="9">
    <source>
        <dbReference type="SAM" id="SignalP"/>
    </source>
</evidence>
<protein>
    <recommendedName>
        <fullName evidence="7">Peptidyl-prolyl cis-trans isomerase</fullName>
        <ecNumber evidence="7">5.2.1.8</ecNumber>
    </recommendedName>
</protein>
<comment type="catalytic activity">
    <reaction evidence="1 6 7">
        <text>[protein]-peptidylproline (omega=180) = [protein]-peptidylproline (omega=0)</text>
        <dbReference type="Rhea" id="RHEA:16237"/>
        <dbReference type="Rhea" id="RHEA-COMP:10747"/>
        <dbReference type="Rhea" id="RHEA-COMP:10748"/>
        <dbReference type="ChEBI" id="CHEBI:83833"/>
        <dbReference type="ChEBI" id="CHEBI:83834"/>
        <dbReference type="EC" id="5.2.1.8"/>
    </reaction>
</comment>
<dbReference type="EMBL" id="CP048836">
    <property type="protein sequence ID" value="QID16594.1"/>
    <property type="molecule type" value="Genomic_DNA"/>
</dbReference>
<keyword evidence="3 9" id="KW-0732">Signal</keyword>
<dbReference type="Gene3D" id="1.10.287.460">
    <property type="entry name" value="Peptidyl-prolyl cis-trans isomerase, FKBP-type, N-terminal domain"/>
    <property type="match status" value="1"/>
</dbReference>
<dbReference type="EC" id="5.2.1.8" evidence="7"/>
<evidence type="ECO:0000313" key="11">
    <source>
        <dbReference type="EMBL" id="QID16594.1"/>
    </source>
</evidence>
<evidence type="ECO:0000256" key="1">
    <source>
        <dbReference type="ARBA" id="ARBA00000971"/>
    </source>
</evidence>
<keyword evidence="12" id="KW-1185">Reference proteome</keyword>
<feature type="region of interest" description="Disordered" evidence="8">
    <location>
        <begin position="85"/>
        <end position="109"/>
    </location>
</feature>
<evidence type="ECO:0000256" key="6">
    <source>
        <dbReference type="PROSITE-ProRule" id="PRU00277"/>
    </source>
</evidence>
<dbReference type="GO" id="GO:0006457">
    <property type="term" value="P:protein folding"/>
    <property type="evidence" value="ECO:0007669"/>
    <property type="project" value="InterPro"/>
</dbReference>
<dbReference type="SUPFAM" id="SSF54534">
    <property type="entry name" value="FKBP-like"/>
    <property type="match status" value="1"/>
</dbReference>
<evidence type="ECO:0000256" key="4">
    <source>
        <dbReference type="ARBA" id="ARBA00023110"/>
    </source>
</evidence>
<dbReference type="PANTHER" id="PTHR43811">
    <property type="entry name" value="FKBP-TYPE PEPTIDYL-PROLYL CIS-TRANS ISOMERASE FKPA"/>
    <property type="match status" value="1"/>
</dbReference>
<dbReference type="InterPro" id="IPR000774">
    <property type="entry name" value="PPIase_FKBP_N"/>
</dbReference>
<evidence type="ECO:0000256" key="3">
    <source>
        <dbReference type="ARBA" id="ARBA00022729"/>
    </source>
</evidence>
<dbReference type="InterPro" id="IPR036944">
    <property type="entry name" value="PPIase_FKBP_N_sf"/>
</dbReference>
<comment type="similarity">
    <text evidence="2 7">Belongs to the FKBP-type PPIase family.</text>
</comment>
<sequence>MKRTLLCALLLGAFTLNATAADPKLDTQDQKLGYAVGVQMGMSLKHEGIEPDLDALFLGIRDAMAGKEPRISQDEARKAMMAAREAADKKRGTEASKNEEAGKQFLAENAKKPGVKTTASGLQYKVIKAGTGKQPTLDDRVTTHYTGKLLDGTVFDSSRKRGAPATFPVRGVIAGWIEALQLMHEGDHWEIYVPANLAYGERGAGTTIGPNSTLIFDIELLKVESSN</sequence>
<feature type="signal peptide" evidence="9">
    <location>
        <begin position="1"/>
        <end position="20"/>
    </location>
</feature>
<evidence type="ECO:0000313" key="12">
    <source>
        <dbReference type="Proteomes" id="UP000501991"/>
    </source>
</evidence>
<dbReference type="GO" id="GO:0003755">
    <property type="term" value="F:peptidyl-prolyl cis-trans isomerase activity"/>
    <property type="evidence" value="ECO:0007669"/>
    <property type="project" value="UniProtKB-UniRule"/>
</dbReference>
<dbReference type="Gene3D" id="3.10.50.40">
    <property type="match status" value="1"/>
</dbReference>
<dbReference type="PROSITE" id="PS50059">
    <property type="entry name" value="FKBP_PPIASE"/>
    <property type="match status" value="1"/>
</dbReference>
<evidence type="ECO:0000256" key="5">
    <source>
        <dbReference type="ARBA" id="ARBA00023235"/>
    </source>
</evidence>
<dbReference type="InterPro" id="IPR001179">
    <property type="entry name" value="PPIase_FKBP_dom"/>
</dbReference>
<name>A0A6C1B300_9RHOO</name>
<evidence type="ECO:0000259" key="10">
    <source>
        <dbReference type="PROSITE" id="PS50059"/>
    </source>
</evidence>
<evidence type="ECO:0000256" key="7">
    <source>
        <dbReference type="RuleBase" id="RU003915"/>
    </source>
</evidence>
<accession>A0A6C1B300</accession>
<keyword evidence="5 6" id="KW-0413">Isomerase</keyword>
<dbReference type="RefSeq" id="WP_173763763.1">
    <property type="nucleotide sequence ID" value="NZ_CP048836.1"/>
</dbReference>
<dbReference type="PANTHER" id="PTHR43811:SF19">
    <property type="entry name" value="39 KDA FK506-BINDING NUCLEAR PROTEIN"/>
    <property type="match status" value="1"/>
</dbReference>
<dbReference type="InterPro" id="IPR046357">
    <property type="entry name" value="PPIase_dom_sf"/>
</dbReference>
<evidence type="ECO:0000256" key="2">
    <source>
        <dbReference type="ARBA" id="ARBA00006577"/>
    </source>
</evidence>
<dbReference type="Pfam" id="PF01346">
    <property type="entry name" value="FKBP_N"/>
    <property type="match status" value="1"/>
</dbReference>
<feature type="chain" id="PRO_5025614739" description="Peptidyl-prolyl cis-trans isomerase" evidence="9">
    <location>
        <begin position="21"/>
        <end position="227"/>
    </location>
</feature>
<dbReference type="Proteomes" id="UP000501991">
    <property type="component" value="Chromosome"/>
</dbReference>
<gene>
    <name evidence="11" type="ORF">G3580_02495</name>
</gene>
<dbReference type="NCBIfam" id="NF008602">
    <property type="entry name" value="PRK11570.1"/>
    <property type="match status" value="1"/>
</dbReference>
<dbReference type="FunFam" id="3.10.50.40:FF:000045">
    <property type="entry name" value="Peptidyl-prolyl cis-trans isomerase"/>
    <property type="match status" value="1"/>
</dbReference>
<proteinExistence type="inferred from homology"/>
<reference evidence="11 12" key="1">
    <citation type="submission" date="2020-02" db="EMBL/GenBank/DDBJ databases">
        <title>Nitrogenibacter mangrovi gen. nov., sp. nov. isolated from mangrove sediment, a denitrifying betaproteobacterium.</title>
        <authorList>
            <person name="Liao H."/>
            <person name="Tian Y."/>
        </authorList>
    </citation>
    <scope>NUCLEOTIDE SEQUENCE [LARGE SCALE GENOMIC DNA]</scope>
    <source>
        <strain evidence="11 12">M9-3-2</strain>
    </source>
</reference>
<dbReference type="AlphaFoldDB" id="A0A6C1B300"/>
<evidence type="ECO:0000256" key="8">
    <source>
        <dbReference type="SAM" id="MobiDB-lite"/>
    </source>
</evidence>
<feature type="domain" description="PPIase FKBP-type" evidence="10">
    <location>
        <begin position="138"/>
        <end position="224"/>
    </location>
</feature>
<dbReference type="Pfam" id="PF00254">
    <property type="entry name" value="FKBP_C"/>
    <property type="match status" value="1"/>
</dbReference>